<feature type="region of interest" description="Disordered" evidence="1">
    <location>
        <begin position="38"/>
        <end position="69"/>
    </location>
</feature>
<accession>B4LPA4</accession>
<feature type="region of interest" description="Disordered" evidence="1">
    <location>
        <begin position="244"/>
        <end position="278"/>
    </location>
</feature>
<feature type="compositionally biased region" description="Basic and acidic residues" evidence="1">
    <location>
        <begin position="124"/>
        <end position="137"/>
    </location>
</feature>
<dbReference type="Proteomes" id="UP000008792">
    <property type="component" value="Unassembled WGS sequence"/>
</dbReference>
<dbReference type="EMBL" id="CH940648">
    <property type="protein sequence ID" value="EDW60213.1"/>
    <property type="molecule type" value="Genomic_DNA"/>
</dbReference>
<name>B4LPA4_DROVI</name>
<dbReference type="STRING" id="7244.B4LPA4"/>
<dbReference type="HOGENOM" id="CLU_560512_0_0_1"/>
<feature type="region of interest" description="Disordered" evidence="1">
    <location>
        <begin position="86"/>
        <end position="118"/>
    </location>
</feature>
<protein>
    <submittedName>
        <fullName evidence="2">Uncharacterized protein</fullName>
    </submittedName>
</protein>
<organism evidence="2 3">
    <name type="scientific">Drosophila virilis</name>
    <name type="common">Fruit fly</name>
    <dbReference type="NCBI Taxonomy" id="7244"/>
    <lineage>
        <taxon>Eukaryota</taxon>
        <taxon>Metazoa</taxon>
        <taxon>Ecdysozoa</taxon>
        <taxon>Arthropoda</taxon>
        <taxon>Hexapoda</taxon>
        <taxon>Insecta</taxon>
        <taxon>Pterygota</taxon>
        <taxon>Neoptera</taxon>
        <taxon>Endopterygota</taxon>
        <taxon>Diptera</taxon>
        <taxon>Brachycera</taxon>
        <taxon>Muscomorpha</taxon>
        <taxon>Ephydroidea</taxon>
        <taxon>Drosophilidae</taxon>
        <taxon>Drosophila</taxon>
    </lineage>
</organism>
<dbReference type="AlphaFoldDB" id="B4LPA4"/>
<feature type="compositionally biased region" description="Basic and acidic residues" evidence="1">
    <location>
        <begin position="101"/>
        <end position="118"/>
    </location>
</feature>
<dbReference type="eggNOG" id="ENOG502TCBY">
    <property type="taxonomic scope" value="Eukaryota"/>
</dbReference>
<feature type="region of interest" description="Disordered" evidence="1">
    <location>
        <begin position="124"/>
        <end position="143"/>
    </location>
</feature>
<sequence>MNVAKSLKQCARAMRQRGWRRIPQDIQVGCVGLDQRRNYQDDSHDWSSKRGEDAGVQMKNVYGEDRRFDPRYDDRHYKSYYRGENYDMVDGSTKSVPSSPKDPESRRRITQDTMDHQRRQERIIQENKIRWQQRSEPKTPVSQYTHHTFFSAENPRKPSKQESEDQTAEEYSRRRRQQRLKEAKEQERELRESRKGYKIPKSEDEQGPPENLDTRYASEAWLEKRDQEDEAQYWHTWTTCPEERRGKEMAKHEAAEDEEDEGAPKYNPSERRGFVKPTLPYDSSVRRFQTHSLQLAENDVPPMEPPQHAAKDQGQPKRRRPSGMEKQFLLARDFNRLNFVKDDTTNRPSSLLQSHVFNLPRTVYAEEKRREELKDIELPEQPPRRKLAWQGLPRPVYKRFDGVNRAIARNDQVQRKKCRKCVEPPRFRMTVKSKTLSRKPTPIDSFSSLLAVSTNYTPHSEYTGYGRQTVCDAWQNFTNVHNLKPIY</sequence>
<proteinExistence type="predicted"/>
<dbReference type="PhylomeDB" id="B4LPA4"/>
<dbReference type="OMA" id="RRFQTHS"/>
<feature type="compositionally biased region" description="Basic and acidic residues" evidence="1">
    <location>
        <begin position="154"/>
        <end position="163"/>
    </location>
</feature>
<dbReference type="KEGG" id="dvi:6625726"/>
<dbReference type="InParanoid" id="B4LPA4"/>
<gene>
    <name evidence="2" type="primary">Dvir\GJ20992</name>
    <name evidence="2" type="ORF">Dvir_GJ20992</name>
</gene>
<feature type="compositionally biased region" description="Basic and acidic residues" evidence="1">
    <location>
        <begin position="38"/>
        <end position="53"/>
    </location>
</feature>
<reference evidence="2 3" key="1">
    <citation type="journal article" date="2007" name="Nature">
        <title>Evolution of genes and genomes on the Drosophila phylogeny.</title>
        <authorList>
            <consortium name="Drosophila 12 Genomes Consortium"/>
            <person name="Clark A.G."/>
            <person name="Eisen M.B."/>
            <person name="Smith D.R."/>
            <person name="Bergman C.M."/>
            <person name="Oliver B."/>
            <person name="Markow T.A."/>
            <person name="Kaufman T.C."/>
            <person name="Kellis M."/>
            <person name="Gelbart W."/>
            <person name="Iyer V.N."/>
            <person name="Pollard D.A."/>
            <person name="Sackton T.B."/>
            <person name="Larracuente A.M."/>
            <person name="Singh N.D."/>
            <person name="Abad J.P."/>
            <person name="Abt D.N."/>
            <person name="Adryan B."/>
            <person name="Aguade M."/>
            <person name="Akashi H."/>
            <person name="Anderson W.W."/>
            <person name="Aquadro C.F."/>
            <person name="Ardell D.H."/>
            <person name="Arguello R."/>
            <person name="Artieri C.G."/>
            <person name="Barbash D.A."/>
            <person name="Barker D."/>
            <person name="Barsanti P."/>
            <person name="Batterham P."/>
            <person name="Batzoglou S."/>
            <person name="Begun D."/>
            <person name="Bhutkar A."/>
            <person name="Blanco E."/>
            <person name="Bosak S.A."/>
            <person name="Bradley R.K."/>
            <person name="Brand A.D."/>
            <person name="Brent M.R."/>
            <person name="Brooks A.N."/>
            <person name="Brown R.H."/>
            <person name="Butlin R.K."/>
            <person name="Caggese C."/>
            <person name="Calvi B.R."/>
            <person name="Bernardo de Carvalho A."/>
            <person name="Caspi A."/>
            <person name="Castrezana S."/>
            <person name="Celniker S.E."/>
            <person name="Chang J.L."/>
            <person name="Chapple C."/>
            <person name="Chatterji S."/>
            <person name="Chinwalla A."/>
            <person name="Civetta A."/>
            <person name="Clifton S.W."/>
            <person name="Comeron J.M."/>
            <person name="Costello J.C."/>
            <person name="Coyne J.A."/>
            <person name="Daub J."/>
            <person name="David R.G."/>
            <person name="Delcher A.L."/>
            <person name="Delehaunty K."/>
            <person name="Do C.B."/>
            <person name="Ebling H."/>
            <person name="Edwards K."/>
            <person name="Eickbush T."/>
            <person name="Evans J.D."/>
            <person name="Filipski A."/>
            <person name="Findeiss S."/>
            <person name="Freyhult E."/>
            <person name="Fulton L."/>
            <person name="Fulton R."/>
            <person name="Garcia A.C."/>
            <person name="Gardiner A."/>
            <person name="Garfield D.A."/>
            <person name="Garvin B.E."/>
            <person name="Gibson G."/>
            <person name="Gilbert D."/>
            <person name="Gnerre S."/>
            <person name="Godfrey J."/>
            <person name="Good R."/>
            <person name="Gotea V."/>
            <person name="Gravely B."/>
            <person name="Greenberg A.J."/>
            <person name="Griffiths-Jones S."/>
            <person name="Gross S."/>
            <person name="Guigo R."/>
            <person name="Gustafson E.A."/>
            <person name="Haerty W."/>
            <person name="Hahn M.W."/>
            <person name="Halligan D.L."/>
            <person name="Halpern A.L."/>
            <person name="Halter G.M."/>
            <person name="Han M.V."/>
            <person name="Heger A."/>
            <person name="Hillier L."/>
            <person name="Hinrichs A.S."/>
            <person name="Holmes I."/>
            <person name="Hoskins R.A."/>
            <person name="Hubisz M.J."/>
            <person name="Hultmark D."/>
            <person name="Huntley M.A."/>
            <person name="Jaffe D.B."/>
            <person name="Jagadeeshan S."/>
            <person name="Jeck W.R."/>
            <person name="Johnson J."/>
            <person name="Jones C.D."/>
            <person name="Jordan W.C."/>
            <person name="Karpen G.H."/>
            <person name="Kataoka E."/>
            <person name="Keightley P.D."/>
            <person name="Kheradpour P."/>
            <person name="Kirkness E.F."/>
            <person name="Koerich L.B."/>
            <person name="Kristiansen K."/>
            <person name="Kudrna D."/>
            <person name="Kulathinal R.J."/>
            <person name="Kumar S."/>
            <person name="Kwok R."/>
            <person name="Lander E."/>
            <person name="Langley C.H."/>
            <person name="Lapoint R."/>
            <person name="Lazzaro B.P."/>
            <person name="Lee S.J."/>
            <person name="Levesque L."/>
            <person name="Li R."/>
            <person name="Lin C.F."/>
            <person name="Lin M.F."/>
            <person name="Lindblad-Toh K."/>
            <person name="Llopart A."/>
            <person name="Long M."/>
            <person name="Low L."/>
            <person name="Lozovsky E."/>
            <person name="Lu J."/>
            <person name="Luo M."/>
            <person name="Machado C.A."/>
            <person name="Makalowski W."/>
            <person name="Marzo M."/>
            <person name="Matsuda M."/>
            <person name="Matzkin L."/>
            <person name="McAllister B."/>
            <person name="McBride C.S."/>
            <person name="McKernan B."/>
            <person name="McKernan K."/>
            <person name="Mendez-Lago M."/>
            <person name="Minx P."/>
            <person name="Mollenhauer M.U."/>
            <person name="Montooth K."/>
            <person name="Mount S.M."/>
            <person name="Mu X."/>
            <person name="Myers E."/>
            <person name="Negre B."/>
            <person name="Newfeld S."/>
            <person name="Nielsen R."/>
            <person name="Noor M.A."/>
            <person name="O'Grady P."/>
            <person name="Pachter L."/>
            <person name="Papaceit M."/>
            <person name="Parisi M.J."/>
            <person name="Parisi M."/>
            <person name="Parts L."/>
            <person name="Pedersen J.S."/>
            <person name="Pesole G."/>
            <person name="Phillippy A.M."/>
            <person name="Ponting C.P."/>
            <person name="Pop M."/>
            <person name="Porcelli D."/>
            <person name="Powell J.R."/>
            <person name="Prohaska S."/>
            <person name="Pruitt K."/>
            <person name="Puig M."/>
            <person name="Quesneville H."/>
            <person name="Ram K.R."/>
            <person name="Rand D."/>
            <person name="Rasmussen M.D."/>
            <person name="Reed L.K."/>
            <person name="Reenan R."/>
            <person name="Reily A."/>
            <person name="Remington K.A."/>
            <person name="Rieger T.T."/>
            <person name="Ritchie M.G."/>
            <person name="Robin C."/>
            <person name="Rogers Y.H."/>
            <person name="Rohde C."/>
            <person name="Rozas J."/>
            <person name="Rubenfield M.J."/>
            <person name="Ruiz A."/>
            <person name="Russo S."/>
            <person name="Salzberg S.L."/>
            <person name="Sanchez-Gracia A."/>
            <person name="Saranga D.J."/>
            <person name="Sato H."/>
            <person name="Schaeffer S.W."/>
            <person name="Schatz M.C."/>
            <person name="Schlenke T."/>
            <person name="Schwartz R."/>
            <person name="Segarra C."/>
            <person name="Singh R.S."/>
            <person name="Sirot L."/>
            <person name="Sirota M."/>
            <person name="Sisneros N.B."/>
            <person name="Smith C.D."/>
            <person name="Smith T.F."/>
            <person name="Spieth J."/>
            <person name="Stage D.E."/>
            <person name="Stark A."/>
            <person name="Stephan W."/>
            <person name="Strausberg R.L."/>
            <person name="Strempel S."/>
            <person name="Sturgill D."/>
            <person name="Sutton G."/>
            <person name="Sutton G.G."/>
            <person name="Tao W."/>
            <person name="Teichmann S."/>
            <person name="Tobari Y.N."/>
            <person name="Tomimura Y."/>
            <person name="Tsolas J.M."/>
            <person name="Valente V.L."/>
            <person name="Venter E."/>
            <person name="Venter J.C."/>
            <person name="Vicario S."/>
            <person name="Vieira F.G."/>
            <person name="Vilella A.J."/>
            <person name="Villasante A."/>
            <person name="Walenz B."/>
            <person name="Wang J."/>
            <person name="Wasserman M."/>
            <person name="Watts T."/>
            <person name="Wilson D."/>
            <person name="Wilson R.K."/>
            <person name="Wing R.A."/>
            <person name="Wolfner M.F."/>
            <person name="Wong A."/>
            <person name="Wong G.K."/>
            <person name="Wu C.I."/>
            <person name="Wu G."/>
            <person name="Yamamoto D."/>
            <person name="Yang H.P."/>
            <person name="Yang S.P."/>
            <person name="Yorke J.A."/>
            <person name="Yoshida K."/>
            <person name="Zdobnov E."/>
            <person name="Zhang P."/>
            <person name="Zhang Y."/>
            <person name="Zimin A.V."/>
            <person name="Baldwin J."/>
            <person name="Abdouelleil A."/>
            <person name="Abdulkadir J."/>
            <person name="Abebe A."/>
            <person name="Abera B."/>
            <person name="Abreu J."/>
            <person name="Acer S.C."/>
            <person name="Aftuck L."/>
            <person name="Alexander A."/>
            <person name="An P."/>
            <person name="Anderson E."/>
            <person name="Anderson S."/>
            <person name="Arachi H."/>
            <person name="Azer M."/>
            <person name="Bachantsang P."/>
            <person name="Barry A."/>
            <person name="Bayul T."/>
            <person name="Berlin A."/>
            <person name="Bessette D."/>
            <person name="Bloom T."/>
            <person name="Blye J."/>
            <person name="Boguslavskiy L."/>
            <person name="Bonnet C."/>
            <person name="Boukhgalter B."/>
            <person name="Bourzgui I."/>
            <person name="Brown A."/>
            <person name="Cahill P."/>
            <person name="Channer S."/>
            <person name="Cheshatsang Y."/>
            <person name="Chuda L."/>
            <person name="Citroen M."/>
            <person name="Collymore A."/>
            <person name="Cooke P."/>
            <person name="Costello M."/>
            <person name="D'Aco K."/>
            <person name="Daza R."/>
            <person name="De Haan G."/>
            <person name="DeGray S."/>
            <person name="DeMaso C."/>
            <person name="Dhargay N."/>
            <person name="Dooley K."/>
            <person name="Dooley E."/>
            <person name="Doricent M."/>
            <person name="Dorje P."/>
            <person name="Dorjee K."/>
            <person name="Dupes A."/>
            <person name="Elong R."/>
            <person name="Falk J."/>
            <person name="Farina A."/>
            <person name="Faro S."/>
            <person name="Ferguson D."/>
            <person name="Fisher S."/>
            <person name="Foley C.D."/>
            <person name="Franke A."/>
            <person name="Friedrich D."/>
            <person name="Gadbois L."/>
            <person name="Gearin G."/>
            <person name="Gearin C.R."/>
            <person name="Giannoukos G."/>
            <person name="Goode T."/>
            <person name="Graham J."/>
            <person name="Grandbois E."/>
            <person name="Grewal S."/>
            <person name="Gyaltsen K."/>
            <person name="Hafez N."/>
            <person name="Hagos B."/>
            <person name="Hall J."/>
            <person name="Henson C."/>
            <person name="Hollinger A."/>
            <person name="Honan T."/>
            <person name="Huard M.D."/>
            <person name="Hughes L."/>
            <person name="Hurhula B."/>
            <person name="Husby M.E."/>
            <person name="Kamat A."/>
            <person name="Kanga B."/>
            <person name="Kashin S."/>
            <person name="Khazanovich D."/>
            <person name="Kisner P."/>
            <person name="Lance K."/>
            <person name="Lara M."/>
            <person name="Lee W."/>
            <person name="Lennon N."/>
            <person name="Letendre F."/>
            <person name="LeVine R."/>
            <person name="Lipovsky A."/>
            <person name="Liu X."/>
            <person name="Liu J."/>
            <person name="Liu S."/>
            <person name="Lokyitsang T."/>
            <person name="Lokyitsang Y."/>
            <person name="Lubonja R."/>
            <person name="Lui A."/>
            <person name="MacDonald P."/>
            <person name="Magnisalis V."/>
            <person name="Maru K."/>
            <person name="Matthews C."/>
            <person name="McCusker W."/>
            <person name="McDonough S."/>
            <person name="Mehta T."/>
            <person name="Meldrim J."/>
            <person name="Meneus L."/>
            <person name="Mihai O."/>
            <person name="Mihalev A."/>
            <person name="Mihova T."/>
            <person name="Mittelman R."/>
            <person name="Mlenga V."/>
            <person name="Montmayeur A."/>
            <person name="Mulrain L."/>
            <person name="Navidi A."/>
            <person name="Naylor J."/>
            <person name="Negash T."/>
            <person name="Nguyen T."/>
            <person name="Nguyen N."/>
            <person name="Nicol R."/>
            <person name="Norbu C."/>
            <person name="Norbu N."/>
            <person name="Novod N."/>
            <person name="O'Neill B."/>
            <person name="Osman S."/>
            <person name="Markiewicz E."/>
            <person name="Oyono O.L."/>
            <person name="Patti C."/>
            <person name="Phunkhang P."/>
            <person name="Pierre F."/>
            <person name="Priest M."/>
            <person name="Raghuraman S."/>
            <person name="Rege F."/>
            <person name="Reyes R."/>
            <person name="Rise C."/>
            <person name="Rogov P."/>
            <person name="Ross K."/>
            <person name="Ryan E."/>
            <person name="Settipalli S."/>
            <person name="Shea T."/>
            <person name="Sherpa N."/>
            <person name="Shi L."/>
            <person name="Shih D."/>
            <person name="Sparrow T."/>
            <person name="Spaulding J."/>
            <person name="Stalker J."/>
            <person name="Stange-Thomann N."/>
            <person name="Stavropoulos S."/>
            <person name="Stone C."/>
            <person name="Strader C."/>
            <person name="Tesfaye S."/>
            <person name="Thomson T."/>
            <person name="Thoulutsang Y."/>
            <person name="Thoulutsang D."/>
            <person name="Topham K."/>
            <person name="Topping I."/>
            <person name="Tsamla T."/>
            <person name="Vassiliev H."/>
            <person name="Vo A."/>
            <person name="Wangchuk T."/>
            <person name="Wangdi T."/>
            <person name="Weiand M."/>
            <person name="Wilkinson J."/>
            <person name="Wilson A."/>
            <person name="Yadav S."/>
            <person name="Young G."/>
            <person name="Yu Q."/>
            <person name="Zembek L."/>
            <person name="Zhong D."/>
            <person name="Zimmer A."/>
            <person name="Zwirko Z."/>
            <person name="Jaffe D.B."/>
            <person name="Alvarez P."/>
            <person name="Brockman W."/>
            <person name="Butler J."/>
            <person name="Chin C."/>
            <person name="Gnerre S."/>
            <person name="Grabherr M."/>
            <person name="Kleber M."/>
            <person name="Mauceli E."/>
            <person name="MacCallum I."/>
        </authorList>
    </citation>
    <scope>NUCLEOTIDE SEQUENCE [LARGE SCALE GENOMIC DNA]</scope>
    <source>
        <strain evidence="3">Tucson 15010-1051.87</strain>
    </source>
</reference>
<feature type="region of interest" description="Disordered" evidence="1">
    <location>
        <begin position="149"/>
        <end position="218"/>
    </location>
</feature>
<dbReference type="OrthoDB" id="7865559at2759"/>
<feature type="region of interest" description="Disordered" evidence="1">
    <location>
        <begin position="297"/>
        <end position="323"/>
    </location>
</feature>
<evidence type="ECO:0000313" key="3">
    <source>
        <dbReference type="Proteomes" id="UP000008792"/>
    </source>
</evidence>
<evidence type="ECO:0000256" key="1">
    <source>
        <dbReference type="SAM" id="MobiDB-lite"/>
    </source>
</evidence>
<feature type="compositionally biased region" description="Basic and acidic residues" evidence="1">
    <location>
        <begin position="179"/>
        <end position="204"/>
    </location>
</feature>
<keyword evidence="3" id="KW-1185">Reference proteome</keyword>
<feature type="compositionally biased region" description="Basic and acidic residues" evidence="1">
    <location>
        <begin position="244"/>
        <end position="254"/>
    </location>
</feature>
<evidence type="ECO:0000313" key="2">
    <source>
        <dbReference type="EMBL" id="EDW60213.1"/>
    </source>
</evidence>